<proteinExistence type="predicted"/>
<name>A0A0F9P2X6_9ZZZZ</name>
<organism evidence="1">
    <name type="scientific">marine sediment metagenome</name>
    <dbReference type="NCBI Taxonomy" id="412755"/>
    <lineage>
        <taxon>unclassified sequences</taxon>
        <taxon>metagenomes</taxon>
        <taxon>ecological metagenomes</taxon>
    </lineage>
</organism>
<reference evidence="1" key="1">
    <citation type="journal article" date="2015" name="Nature">
        <title>Complex archaea that bridge the gap between prokaryotes and eukaryotes.</title>
        <authorList>
            <person name="Spang A."/>
            <person name="Saw J.H."/>
            <person name="Jorgensen S.L."/>
            <person name="Zaremba-Niedzwiedzka K."/>
            <person name="Martijn J."/>
            <person name="Lind A.E."/>
            <person name="van Eijk R."/>
            <person name="Schleper C."/>
            <person name="Guy L."/>
            <person name="Ettema T.J."/>
        </authorList>
    </citation>
    <scope>NUCLEOTIDE SEQUENCE</scope>
</reference>
<comment type="caution">
    <text evidence="1">The sequence shown here is derived from an EMBL/GenBank/DDBJ whole genome shotgun (WGS) entry which is preliminary data.</text>
</comment>
<dbReference type="EMBL" id="LAZR01006008">
    <property type="protein sequence ID" value="KKM95435.1"/>
    <property type="molecule type" value="Genomic_DNA"/>
</dbReference>
<accession>A0A0F9P2X6</accession>
<dbReference type="AlphaFoldDB" id="A0A0F9P2X6"/>
<protein>
    <submittedName>
        <fullName evidence="1">Uncharacterized protein</fullName>
    </submittedName>
</protein>
<evidence type="ECO:0000313" key="1">
    <source>
        <dbReference type="EMBL" id="KKM95435.1"/>
    </source>
</evidence>
<gene>
    <name evidence="1" type="ORF">LCGC14_1188370</name>
</gene>
<sequence length="128" mass="15479">MNKYLFEEARKLYPKKTGKRGFEKEWKEFTKLAEYRGRYDEIMPLLKPAIERQIAYREECARKHEWCRPWKDFCRWMKGGWWTEGVPQTNSPKPNRCVICSKTDVSSMVDGKGWLCWRPECKTEYAKL</sequence>